<comment type="caution">
    <text evidence="2">The sequence shown here is derived from an EMBL/GenBank/DDBJ whole genome shotgun (WGS) entry which is preliminary data.</text>
</comment>
<organism evidence="2 3">
    <name type="scientific">Marmota monax</name>
    <name type="common">Woodchuck</name>
    <dbReference type="NCBI Taxonomy" id="9995"/>
    <lineage>
        <taxon>Eukaryota</taxon>
        <taxon>Metazoa</taxon>
        <taxon>Chordata</taxon>
        <taxon>Craniata</taxon>
        <taxon>Vertebrata</taxon>
        <taxon>Euteleostomi</taxon>
        <taxon>Mammalia</taxon>
        <taxon>Eutheria</taxon>
        <taxon>Euarchontoglires</taxon>
        <taxon>Glires</taxon>
        <taxon>Rodentia</taxon>
        <taxon>Sciuromorpha</taxon>
        <taxon>Sciuridae</taxon>
        <taxon>Xerinae</taxon>
        <taxon>Marmotini</taxon>
        <taxon>Marmota</taxon>
    </lineage>
</organism>
<evidence type="ECO:0000256" key="1">
    <source>
        <dbReference type="SAM" id="MobiDB-lite"/>
    </source>
</evidence>
<dbReference type="EMBL" id="WJEC01008022">
    <property type="protein sequence ID" value="KAF7464493.1"/>
    <property type="molecule type" value="Genomic_DNA"/>
</dbReference>
<evidence type="ECO:0000313" key="3">
    <source>
        <dbReference type="Proteomes" id="UP000662637"/>
    </source>
</evidence>
<sequence length="128" mass="13493">MLPAPPSQLLWYLMIVNQVKSPGAGQLLTFHAGDTGVPQSLSPPPQVLTERSQALPPGPAPLSSAPRTLRWVGAKQVPCPFLPSPAPQAPGELYLATLGSGRRNPSNNLVCPWRAARGTLCDLLAAQV</sequence>
<dbReference type="Proteomes" id="UP000662637">
    <property type="component" value="Unassembled WGS sequence"/>
</dbReference>
<feature type="region of interest" description="Disordered" evidence="1">
    <location>
        <begin position="35"/>
        <end position="63"/>
    </location>
</feature>
<accession>A0A834PRX7</accession>
<dbReference type="AlphaFoldDB" id="A0A834PRX7"/>
<gene>
    <name evidence="2" type="ORF">GHT09_006534</name>
</gene>
<proteinExistence type="predicted"/>
<reference evidence="2" key="1">
    <citation type="submission" date="2020-08" db="EMBL/GenBank/DDBJ databases">
        <authorList>
            <person name="Shumante A."/>
            <person name="Zimin A.V."/>
            <person name="Puiu D."/>
            <person name="Salzberg S.L."/>
        </authorList>
    </citation>
    <scope>NUCLEOTIDE SEQUENCE</scope>
    <source>
        <strain evidence="2">WC2-LM</strain>
        <tissue evidence="2">Liver</tissue>
    </source>
</reference>
<name>A0A834PRX7_MARMO</name>
<evidence type="ECO:0000313" key="2">
    <source>
        <dbReference type="EMBL" id="KAF7464493.1"/>
    </source>
</evidence>
<protein>
    <submittedName>
        <fullName evidence="2">Uncharacterized protein</fullName>
    </submittedName>
</protein>